<evidence type="ECO:0000313" key="2">
    <source>
        <dbReference type="Proteomes" id="UP000886998"/>
    </source>
</evidence>
<evidence type="ECO:0000313" key="1">
    <source>
        <dbReference type="EMBL" id="GFY51618.1"/>
    </source>
</evidence>
<dbReference type="AlphaFoldDB" id="A0A8X7C2E3"/>
<accession>A0A8X7C2E3</accession>
<gene>
    <name evidence="1" type="ORF">TNIN_472421</name>
</gene>
<organism evidence="1 2">
    <name type="scientific">Trichonephila inaurata madagascariensis</name>
    <dbReference type="NCBI Taxonomy" id="2747483"/>
    <lineage>
        <taxon>Eukaryota</taxon>
        <taxon>Metazoa</taxon>
        <taxon>Ecdysozoa</taxon>
        <taxon>Arthropoda</taxon>
        <taxon>Chelicerata</taxon>
        <taxon>Arachnida</taxon>
        <taxon>Araneae</taxon>
        <taxon>Araneomorphae</taxon>
        <taxon>Entelegynae</taxon>
        <taxon>Araneoidea</taxon>
        <taxon>Nephilidae</taxon>
        <taxon>Trichonephila</taxon>
        <taxon>Trichonephila inaurata</taxon>
    </lineage>
</organism>
<keyword evidence="2" id="KW-1185">Reference proteome</keyword>
<reference evidence="1" key="1">
    <citation type="submission" date="2020-08" db="EMBL/GenBank/DDBJ databases">
        <title>Multicomponent nature underlies the extraordinary mechanical properties of spider dragline silk.</title>
        <authorList>
            <person name="Kono N."/>
            <person name="Nakamura H."/>
            <person name="Mori M."/>
            <person name="Yoshida Y."/>
            <person name="Ohtoshi R."/>
            <person name="Malay A.D."/>
            <person name="Moran D.A.P."/>
            <person name="Tomita M."/>
            <person name="Numata K."/>
            <person name="Arakawa K."/>
        </authorList>
    </citation>
    <scope>NUCLEOTIDE SEQUENCE</scope>
</reference>
<name>A0A8X7C2E3_9ARAC</name>
<sequence>MPGHRNIAGPLTRRSSFIKCLIESIKSHLELSTRMVKRSIQVIYNDEREYLEIRVADLLWKMKTSRQLLLPVALIGSRCSLSQGRQRLMERGLLSFPQRKRLLSLR</sequence>
<dbReference type="Proteomes" id="UP000886998">
    <property type="component" value="Unassembled WGS sequence"/>
</dbReference>
<proteinExistence type="predicted"/>
<comment type="caution">
    <text evidence="1">The sequence shown here is derived from an EMBL/GenBank/DDBJ whole genome shotgun (WGS) entry which is preliminary data.</text>
</comment>
<dbReference type="EMBL" id="BMAV01008221">
    <property type="protein sequence ID" value="GFY51618.1"/>
    <property type="molecule type" value="Genomic_DNA"/>
</dbReference>
<protein>
    <submittedName>
        <fullName evidence="1">Uncharacterized protein</fullName>
    </submittedName>
</protein>